<dbReference type="EMBL" id="NBSK02000003">
    <property type="protein sequence ID" value="KAJ0216638.1"/>
    <property type="molecule type" value="Genomic_DNA"/>
</dbReference>
<comment type="caution">
    <text evidence="1">The sequence shown here is derived from an EMBL/GenBank/DDBJ whole genome shotgun (WGS) entry which is preliminary data.</text>
</comment>
<accession>A0A9R1W636</accession>
<reference evidence="1 2" key="1">
    <citation type="journal article" date="2017" name="Nat. Commun.">
        <title>Genome assembly with in vitro proximity ligation data and whole-genome triplication in lettuce.</title>
        <authorList>
            <person name="Reyes-Chin-Wo S."/>
            <person name="Wang Z."/>
            <person name="Yang X."/>
            <person name="Kozik A."/>
            <person name="Arikit S."/>
            <person name="Song C."/>
            <person name="Xia L."/>
            <person name="Froenicke L."/>
            <person name="Lavelle D.O."/>
            <person name="Truco M.J."/>
            <person name="Xia R."/>
            <person name="Zhu S."/>
            <person name="Xu C."/>
            <person name="Xu H."/>
            <person name="Xu X."/>
            <person name="Cox K."/>
            <person name="Korf I."/>
            <person name="Meyers B.C."/>
            <person name="Michelmore R.W."/>
        </authorList>
    </citation>
    <scope>NUCLEOTIDE SEQUENCE [LARGE SCALE GENOMIC DNA]</scope>
    <source>
        <strain evidence="2">cv. Salinas</strain>
        <tissue evidence="1">Seedlings</tissue>
    </source>
</reference>
<proteinExistence type="predicted"/>
<dbReference type="Proteomes" id="UP000235145">
    <property type="component" value="Unassembled WGS sequence"/>
</dbReference>
<protein>
    <submittedName>
        <fullName evidence="1">Uncharacterized protein</fullName>
    </submittedName>
</protein>
<dbReference type="AlphaFoldDB" id="A0A9R1W636"/>
<keyword evidence="2" id="KW-1185">Reference proteome</keyword>
<name>A0A9R1W636_LACSA</name>
<evidence type="ECO:0000313" key="2">
    <source>
        <dbReference type="Proteomes" id="UP000235145"/>
    </source>
</evidence>
<evidence type="ECO:0000313" key="1">
    <source>
        <dbReference type="EMBL" id="KAJ0216638.1"/>
    </source>
</evidence>
<gene>
    <name evidence="1" type="ORF">LSAT_V11C300109360</name>
</gene>
<sequence length="148" mass="16817">MARDSLGLGHVKLIKRNSAILYKLLGPYACGLATNGCFSVDVCRRRIKSTLSGSSNCSFIWLKEMHIKRNLLITCCVSVLFLDLLGIYCNLVKLPKDEKDFGGYLLRNDLESVESKKQKNFQSNSDYYYKGCRHCQVNDVHLVQNKSE</sequence>
<organism evidence="1 2">
    <name type="scientific">Lactuca sativa</name>
    <name type="common">Garden lettuce</name>
    <dbReference type="NCBI Taxonomy" id="4236"/>
    <lineage>
        <taxon>Eukaryota</taxon>
        <taxon>Viridiplantae</taxon>
        <taxon>Streptophyta</taxon>
        <taxon>Embryophyta</taxon>
        <taxon>Tracheophyta</taxon>
        <taxon>Spermatophyta</taxon>
        <taxon>Magnoliopsida</taxon>
        <taxon>eudicotyledons</taxon>
        <taxon>Gunneridae</taxon>
        <taxon>Pentapetalae</taxon>
        <taxon>asterids</taxon>
        <taxon>campanulids</taxon>
        <taxon>Asterales</taxon>
        <taxon>Asteraceae</taxon>
        <taxon>Cichorioideae</taxon>
        <taxon>Cichorieae</taxon>
        <taxon>Lactucinae</taxon>
        <taxon>Lactuca</taxon>
    </lineage>
</organism>